<accession>A0ABX8DJI0</accession>
<organism evidence="1 2">
    <name type="scientific">Shewanella dokdonensis</name>
    <dbReference type="NCBI Taxonomy" id="712036"/>
    <lineage>
        <taxon>Bacteria</taxon>
        <taxon>Pseudomonadati</taxon>
        <taxon>Pseudomonadota</taxon>
        <taxon>Gammaproteobacteria</taxon>
        <taxon>Alteromonadales</taxon>
        <taxon>Shewanellaceae</taxon>
        <taxon>Shewanella</taxon>
    </lineage>
</organism>
<dbReference type="EMBL" id="CP074572">
    <property type="protein sequence ID" value="QVK24958.1"/>
    <property type="molecule type" value="Genomic_DNA"/>
</dbReference>
<protein>
    <submittedName>
        <fullName evidence="1">Uncharacterized protein</fullName>
    </submittedName>
</protein>
<gene>
    <name evidence="1" type="ORF">KHX94_01375</name>
</gene>
<evidence type="ECO:0000313" key="2">
    <source>
        <dbReference type="Proteomes" id="UP000676428"/>
    </source>
</evidence>
<name>A0ABX8DJI0_9GAMM</name>
<reference evidence="1 2" key="1">
    <citation type="journal article" date="2012" name="Int. J. Syst. Evol. Microbiol.">
        <title>Shewanella dokdonensis sp. nov., isolated from seawater.</title>
        <authorList>
            <person name="Sung H.R."/>
            <person name="Yoon J.H."/>
            <person name="Ghim S.Y."/>
        </authorList>
    </citation>
    <scope>NUCLEOTIDE SEQUENCE [LARGE SCALE GENOMIC DNA]</scope>
    <source>
        <strain evidence="1 2">DSM 23626</strain>
    </source>
</reference>
<sequence length="46" mass="5435">MQTDSPMLDDTGDFMDLHEYQDAYYQIQDEVIDSLPVQADEEFFLD</sequence>
<dbReference type="RefSeq" id="WP_213683536.1">
    <property type="nucleotide sequence ID" value="NZ_CP074572.1"/>
</dbReference>
<proteinExistence type="predicted"/>
<keyword evidence="2" id="KW-1185">Reference proteome</keyword>
<evidence type="ECO:0000313" key="1">
    <source>
        <dbReference type="EMBL" id="QVK24958.1"/>
    </source>
</evidence>
<dbReference type="Proteomes" id="UP000676428">
    <property type="component" value="Chromosome"/>
</dbReference>